<feature type="non-terminal residue" evidence="1">
    <location>
        <position position="1"/>
    </location>
</feature>
<evidence type="ECO:0000313" key="2">
    <source>
        <dbReference type="Proteomes" id="UP000076532"/>
    </source>
</evidence>
<proteinExistence type="predicted"/>
<reference evidence="1 2" key="1">
    <citation type="journal article" date="2016" name="Mol. Biol. Evol.">
        <title>Comparative Genomics of Early-Diverging Mushroom-Forming Fungi Provides Insights into the Origins of Lignocellulose Decay Capabilities.</title>
        <authorList>
            <person name="Nagy L.G."/>
            <person name="Riley R."/>
            <person name="Tritt A."/>
            <person name="Adam C."/>
            <person name="Daum C."/>
            <person name="Floudas D."/>
            <person name="Sun H."/>
            <person name="Yadav J.S."/>
            <person name="Pangilinan J."/>
            <person name="Larsson K.H."/>
            <person name="Matsuura K."/>
            <person name="Barry K."/>
            <person name="Labutti K."/>
            <person name="Kuo R."/>
            <person name="Ohm R.A."/>
            <person name="Bhattacharya S.S."/>
            <person name="Shirouzu T."/>
            <person name="Yoshinaga Y."/>
            <person name="Martin F.M."/>
            <person name="Grigoriev I.V."/>
            <person name="Hibbett D.S."/>
        </authorList>
    </citation>
    <scope>NUCLEOTIDE SEQUENCE [LARGE SCALE GENOMIC DNA]</scope>
    <source>
        <strain evidence="1 2">CBS 109695</strain>
    </source>
</reference>
<keyword evidence="2" id="KW-1185">Reference proteome</keyword>
<dbReference type="Proteomes" id="UP000076532">
    <property type="component" value="Unassembled WGS sequence"/>
</dbReference>
<name>A0A167V8M0_9AGAM</name>
<sequence>IPEEYTKWLEHRLNGCKTALHFNGYMATLFDVDSGLEQGCSGSPCWFIFSNVDLIDDDKFTVSQTDAAFIDDTYYAARVKTLEESNAMLKHIMTGPNGALTWAKAHHTCFELDK</sequence>
<accession>A0A167V8M0</accession>
<feature type="non-terminal residue" evidence="1">
    <location>
        <position position="114"/>
    </location>
</feature>
<dbReference type="EMBL" id="KV417891">
    <property type="protein sequence ID" value="KZP04753.1"/>
    <property type="molecule type" value="Genomic_DNA"/>
</dbReference>
<organism evidence="1 2">
    <name type="scientific">Athelia psychrophila</name>
    <dbReference type="NCBI Taxonomy" id="1759441"/>
    <lineage>
        <taxon>Eukaryota</taxon>
        <taxon>Fungi</taxon>
        <taxon>Dikarya</taxon>
        <taxon>Basidiomycota</taxon>
        <taxon>Agaricomycotina</taxon>
        <taxon>Agaricomycetes</taxon>
        <taxon>Agaricomycetidae</taxon>
        <taxon>Atheliales</taxon>
        <taxon>Atheliaceae</taxon>
        <taxon>Athelia</taxon>
    </lineage>
</organism>
<dbReference type="AlphaFoldDB" id="A0A167V8M0"/>
<dbReference type="STRING" id="436010.A0A167V8M0"/>
<gene>
    <name evidence="1" type="ORF">FIBSPDRAFT_658363</name>
</gene>
<dbReference type="OrthoDB" id="3044497at2759"/>
<evidence type="ECO:0008006" key="3">
    <source>
        <dbReference type="Google" id="ProtNLM"/>
    </source>
</evidence>
<evidence type="ECO:0000313" key="1">
    <source>
        <dbReference type="EMBL" id="KZP04753.1"/>
    </source>
</evidence>
<protein>
    <recommendedName>
        <fullName evidence="3">Reverse transcriptase domain-containing protein</fullName>
    </recommendedName>
</protein>